<accession>A0A7D9DFH0</accession>
<dbReference type="EMBL" id="CACRXK020000628">
    <property type="protein sequence ID" value="CAB3983562.1"/>
    <property type="molecule type" value="Genomic_DNA"/>
</dbReference>
<dbReference type="Gene3D" id="3.40.50.720">
    <property type="entry name" value="NAD(P)-binding Rossmann-like Domain"/>
    <property type="match status" value="1"/>
</dbReference>
<evidence type="ECO:0000256" key="1">
    <source>
        <dbReference type="ARBA" id="ARBA00023002"/>
    </source>
</evidence>
<sequence length="322" mass="35923">MKRYIQLSLLVLIFAITYYFTRSYFAGCVCTSQMRLDGKTVIVTGANTGIGKETALDLAGRGARVIMACRNLRKAQVALQEIVEKSRNSKIVVKHLDLASLKSIRDFADDINRNEPQLDVLINNAGVAYLPQLTKTQDNFEMAMGVNHLGHFLLTNLLLDLLRKSAPSRIVVVSLSGYKLLTNEFNLENIHSEQYYDKMDAYGQSKLANILFSKELAKRLQGSGVTVNSLHPGMIPEAEITRHMPYIVQMAVRYLASPFLKTAKQGAQTTIHLAVSKDVEGVSGLYFMDCMITEPTKAAQDEQMARELWDISRNLVGLNTTI</sequence>
<gene>
    <name evidence="2" type="ORF">PACLA_8A058637</name>
</gene>
<dbReference type="OrthoDB" id="191139at2759"/>
<protein>
    <submittedName>
        <fullName evidence="2">Uncharacterized protein</fullName>
    </submittedName>
</protein>
<dbReference type="InterPro" id="IPR036291">
    <property type="entry name" value="NAD(P)-bd_dom_sf"/>
</dbReference>
<name>A0A7D9DFH0_PARCT</name>
<comment type="caution">
    <text evidence="2">The sequence shown here is derived from an EMBL/GenBank/DDBJ whole genome shotgun (WGS) entry which is preliminary data.</text>
</comment>
<reference evidence="2" key="1">
    <citation type="submission" date="2020-04" db="EMBL/GenBank/DDBJ databases">
        <authorList>
            <person name="Alioto T."/>
            <person name="Alioto T."/>
            <person name="Gomez Garrido J."/>
        </authorList>
    </citation>
    <scope>NUCLEOTIDE SEQUENCE</scope>
    <source>
        <strain evidence="2">A484AB</strain>
    </source>
</reference>
<dbReference type="Pfam" id="PF00106">
    <property type="entry name" value="adh_short"/>
    <property type="match status" value="1"/>
</dbReference>
<keyword evidence="1" id="KW-0560">Oxidoreductase</keyword>
<keyword evidence="3" id="KW-1185">Reference proteome</keyword>
<dbReference type="FunFam" id="3.40.50.720:FF:000353">
    <property type="entry name" value="WW domain-containing oxidoreductase"/>
    <property type="match status" value="1"/>
</dbReference>
<dbReference type="Proteomes" id="UP001152795">
    <property type="component" value="Unassembled WGS sequence"/>
</dbReference>
<dbReference type="PRINTS" id="PR00081">
    <property type="entry name" value="GDHRDH"/>
</dbReference>
<dbReference type="SUPFAM" id="SSF51735">
    <property type="entry name" value="NAD(P)-binding Rossmann-fold domains"/>
    <property type="match status" value="1"/>
</dbReference>
<dbReference type="AlphaFoldDB" id="A0A7D9DFH0"/>
<proteinExistence type="predicted"/>
<dbReference type="PANTHER" id="PTHR43157">
    <property type="entry name" value="PHOSPHATIDYLINOSITOL-GLYCAN BIOSYNTHESIS CLASS F PROTEIN-RELATED"/>
    <property type="match status" value="1"/>
</dbReference>
<dbReference type="PANTHER" id="PTHR43157:SF31">
    <property type="entry name" value="PHOSPHATIDYLINOSITOL-GLYCAN BIOSYNTHESIS CLASS F PROTEIN"/>
    <property type="match status" value="1"/>
</dbReference>
<organism evidence="2 3">
    <name type="scientific">Paramuricea clavata</name>
    <name type="common">Red gorgonian</name>
    <name type="synonym">Violescent sea-whip</name>
    <dbReference type="NCBI Taxonomy" id="317549"/>
    <lineage>
        <taxon>Eukaryota</taxon>
        <taxon>Metazoa</taxon>
        <taxon>Cnidaria</taxon>
        <taxon>Anthozoa</taxon>
        <taxon>Octocorallia</taxon>
        <taxon>Malacalcyonacea</taxon>
        <taxon>Plexauridae</taxon>
        <taxon>Paramuricea</taxon>
    </lineage>
</organism>
<dbReference type="GO" id="GO:0016491">
    <property type="term" value="F:oxidoreductase activity"/>
    <property type="evidence" value="ECO:0007669"/>
    <property type="project" value="UniProtKB-KW"/>
</dbReference>
<dbReference type="InterPro" id="IPR002347">
    <property type="entry name" value="SDR_fam"/>
</dbReference>
<evidence type="ECO:0000313" key="2">
    <source>
        <dbReference type="EMBL" id="CAB3983562.1"/>
    </source>
</evidence>
<evidence type="ECO:0000313" key="3">
    <source>
        <dbReference type="Proteomes" id="UP001152795"/>
    </source>
</evidence>